<dbReference type="AlphaFoldDB" id="A0A061BAU3"/>
<gene>
    <name evidence="1" type="ORF">RHTO0S_10e04170g</name>
</gene>
<reference evidence="1" key="1">
    <citation type="journal article" date="2014" name="Genome Announc.">
        <title>Draft genome sequence of Rhodosporidium toruloides CECT1137, an oleaginous yeast of biotechnological interest.</title>
        <authorList>
            <person name="Morin N."/>
            <person name="Calcas X."/>
            <person name="Devillers H."/>
            <person name="Durrens P."/>
            <person name="Sherman D.J."/>
            <person name="Nicaud J.-M."/>
            <person name="Neuveglise C."/>
        </authorList>
    </citation>
    <scope>NUCLEOTIDE SEQUENCE</scope>
    <source>
        <strain evidence="1">CECT1137</strain>
    </source>
</reference>
<organism evidence="1">
    <name type="scientific">Rhodotorula toruloides</name>
    <name type="common">Yeast</name>
    <name type="synonym">Rhodosporidium toruloides</name>
    <dbReference type="NCBI Taxonomy" id="5286"/>
    <lineage>
        <taxon>Eukaryota</taxon>
        <taxon>Fungi</taxon>
        <taxon>Dikarya</taxon>
        <taxon>Basidiomycota</taxon>
        <taxon>Pucciniomycotina</taxon>
        <taxon>Microbotryomycetes</taxon>
        <taxon>Sporidiobolales</taxon>
        <taxon>Sporidiobolaceae</taxon>
        <taxon>Rhodotorula</taxon>
    </lineage>
</organism>
<evidence type="ECO:0000313" key="1">
    <source>
        <dbReference type="EMBL" id="CDR45012.1"/>
    </source>
</evidence>
<sequence>MLKSPSALTPCLPVLPPDSPFQLVVDPDKGVKAVASRMVKAGELILTEAPLFILDDDLSEPTVAAVVSALSPDEQTVFYALANSLPEVGPHRGRVETNAFACEPIPAGVELCISYGTLLKPRIQRQALLQKKYRFVCACPACSLPPAHSLQSDLRRCTIGHIGTALSSLKHDPVALIELAKQGLALLEAEGLAIGRSRLAHRAYRAAVVAGDREASVAWAGKFLEFNAREEGIEASEYRRVQAAVDQLERDREFRRTVASELPLP</sequence>
<proteinExistence type="predicted"/>
<accession>A0A061BAU3</accession>
<dbReference type="OrthoDB" id="265717at2759"/>
<dbReference type="PANTHER" id="PTHR47332:SF2">
    <property type="entry name" value="SET-6"/>
    <property type="match status" value="1"/>
</dbReference>
<dbReference type="Gene3D" id="2.170.270.10">
    <property type="entry name" value="SET domain"/>
    <property type="match status" value="1"/>
</dbReference>
<dbReference type="SUPFAM" id="SSF82199">
    <property type="entry name" value="SET domain"/>
    <property type="match status" value="1"/>
</dbReference>
<dbReference type="PANTHER" id="PTHR47332">
    <property type="entry name" value="SET DOMAIN-CONTAINING PROTEIN 5"/>
    <property type="match status" value="1"/>
</dbReference>
<name>A0A061BAU3_RHOTO</name>
<dbReference type="InterPro" id="IPR053185">
    <property type="entry name" value="SET_domain_protein"/>
</dbReference>
<dbReference type="EMBL" id="LK052945">
    <property type="protein sequence ID" value="CDR45012.1"/>
    <property type="molecule type" value="Genomic_DNA"/>
</dbReference>
<dbReference type="InterPro" id="IPR046341">
    <property type="entry name" value="SET_dom_sf"/>
</dbReference>
<dbReference type="CDD" id="cd20071">
    <property type="entry name" value="SET_SMYD"/>
    <property type="match status" value="1"/>
</dbReference>
<protein>
    <submittedName>
        <fullName evidence="1">RHTO0S10e04170g1_1</fullName>
    </submittedName>
</protein>